<protein>
    <submittedName>
        <fullName evidence="2">Uncharacterized protein</fullName>
    </submittedName>
</protein>
<dbReference type="Proteomes" id="UP001612928">
    <property type="component" value="Unassembled WGS sequence"/>
</dbReference>
<evidence type="ECO:0000313" key="2">
    <source>
        <dbReference type="EMBL" id="MFI7445072.1"/>
    </source>
</evidence>
<reference evidence="2 3" key="1">
    <citation type="submission" date="2024-10" db="EMBL/GenBank/DDBJ databases">
        <title>The Natural Products Discovery Center: Release of the First 8490 Sequenced Strains for Exploring Actinobacteria Biosynthetic Diversity.</title>
        <authorList>
            <person name="Kalkreuter E."/>
            <person name="Kautsar S.A."/>
            <person name="Yang D."/>
            <person name="Bader C.D."/>
            <person name="Teijaro C.N."/>
            <person name="Fluegel L."/>
            <person name="Davis C.M."/>
            <person name="Simpson J.R."/>
            <person name="Lauterbach L."/>
            <person name="Steele A.D."/>
            <person name="Gui C."/>
            <person name="Meng S."/>
            <person name="Li G."/>
            <person name="Viehrig K."/>
            <person name="Ye F."/>
            <person name="Su P."/>
            <person name="Kiefer A.F."/>
            <person name="Nichols A."/>
            <person name="Cepeda A.J."/>
            <person name="Yan W."/>
            <person name="Fan B."/>
            <person name="Jiang Y."/>
            <person name="Adhikari A."/>
            <person name="Zheng C.-J."/>
            <person name="Schuster L."/>
            <person name="Cowan T.M."/>
            <person name="Smanski M.J."/>
            <person name="Chevrette M.G."/>
            <person name="De Carvalho L.P.S."/>
            <person name="Shen B."/>
        </authorList>
    </citation>
    <scope>NUCLEOTIDE SEQUENCE [LARGE SCALE GENOMIC DNA]</scope>
    <source>
        <strain evidence="2 3">NPDC049503</strain>
    </source>
</reference>
<evidence type="ECO:0000313" key="3">
    <source>
        <dbReference type="Proteomes" id="UP001612928"/>
    </source>
</evidence>
<feature type="region of interest" description="Disordered" evidence="1">
    <location>
        <begin position="65"/>
        <end position="124"/>
    </location>
</feature>
<accession>A0ABW8AGB2</accession>
<sequence>MTRSWRLWRAPGGCLAHAGVLGLVLLSLLLAGSAPTSYGGPARPGALAGDAWVLGAWDTQLSGTLPQAAPSGREHHVLSLWPAPRGEQAGHPPAGPARSLAPVGPRDPQQVGHRAPGSRSPPLI</sequence>
<dbReference type="RefSeq" id="WP_397025465.1">
    <property type="nucleotide sequence ID" value="NZ_JBITMB010000011.1"/>
</dbReference>
<name>A0ABW8AGB2_9ACTN</name>
<comment type="caution">
    <text evidence="2">The sequence shown here is derived from an EMBL/GenBank/DDBJ whole genome shotgun (WGS) entry which is preliminary data.</text>
</comment>
<evidence type="ECO:0000256" key="1">
    <source>
        <dbReference type="SAM" id="MobiDB-lite"/>
    </source>
</evidence>
<keyword evidence="3" id="KW-1185">Reference proteome</keyword>
<gene>
    <name evidence="2" type="ORF">ACIBP5_34315</name>
</gene>
<organism evidence="2 3">
    <name type="scientific">Nonomuraea indica</name>
    <dbReference type="NCBI Taxonomy" id="1581193"/>
    <lineage>
        <taxon>Bacteria</taxon>
        <taxon>Bacillati</taxon>
        <taxon>Actinomycetota</taxon>
        <taxon>Actinomycetes</taxon>
        <taxon>Streptosporangiales</taxon>
        <taxon>Streptosporangiaceae</taxon>
        <taxon>Nonomuraea</taxon>
    </lineage>
</organism>
<proteinExistence type="predicted"/>
<dbReference type="EMBL" id="JBITMB010000011">
    <property type="protein sequence ID" value="MFI7445072.1"/>
    <property type="molecule type" value="Genomic_DNA"/>
</dbReference>